<keyword evidence="4" id="KW-0004">4Fe-4S</keyword>
<keyword evidence="12" id="KW-1185">Reference proteome</keyword>
<keyword evidence="8" id="KW-0408">Iron</keyword>
<evidence type="ECO:0000256" key="5">
    <source>
        <dbReference type="ARBA" id="ARBA00022642"/>
    </source>
</evidence>
<evidence type="ECO:0000256" key="1">
    <source>
        <dbReference type="ARBA" id="ARBA00001966"/>
    </source>
</evidence>
<dbReference type="PANTHER" id="PTHR30573">
    <property type="entry name" value="QUINOLINATE SYNTHETASE A"/>
    <property type="match status" value="1"/>
</dbReference>
<dbReference type="GO" id="GO:0034628">
    <property type="term" value="P:'de novo' NAD+ biosynthetic process from L-aspartate"/>
    <property type="evidence" value="ECO:0007669"/>
    <property type="project" value="TreeGrafter"/>
</dbReference>
<keyword evidence="9" id="KW-0411">Iron-sulfur</keyword>
<evidence type="ECO:0000256" key="7">
    <source>
        <dbReference type="ARBA" id="ARBA00022723"/>
    </source>
</evidence>
<evidence type="ECO:0000256" key="2">
    <source>
        <dbReference type="ARBA" id="ARBA00005065"/>
    </source>
</evidence>
<dbReference type="Pfam" id="PF02445">
    <property type="entry name" value="NadA"/>
    <property type="match status" value="1"/>
</dbReference>
<comment type="pathway">
    <text evidence="2">Cofactor biosynthesis; NAD(+) biosynthesis; quinolinate from iminoaspartate: step 1/1.</text>
</comment>
<evidence type="ECO:0000256" key="8">
    <source>
        <dbReference type="ARBA" id="ARBA00023004"/>
    </source>
</evidence>
<dbReference type="InterPro" id="IPR003473">
    <property type="entry name" value="NadA"/>
</dbReference>
<keyword evidence="6" id="KW-0808">Transferase</keyword>
<dbReference type="GO" id="GO:0046872">
    <property type="term" value="F:metal ion binding"/>
    <property type="evidence" value="ECO:0007669"/>
    <property type="project" value="UniProtKB-KW"/>
</dbReference>
<dbReference type="Proteomes" id="UP000029733">
    <property type="component" value="Unassembled WGS sequence"/>
</dbReference>
<evidence type="ECO:0000256" key="10">
    <source>
        <dbReference type="NCBIfam" id="TIGR00550"/>
    </source>
</evidence>
<dbReference type="GO" id="GO:0051539">
    <property type="term" value="F:4 iron, 4 sulfur cluster binding"/>
    <property type="evidence" value="ECO:0007669"/>
    <property type="project" value="UniProtKB-KW"/>
</dbReference>
<sequence length="343" mass="37975">MSVNEADSKVLCGEIKALLKKLDGLLVAHFYQKDEIVALADLCGDSLELSRKASVSDKNLIIFCGVAFMGQSVKVLAPQKRVVMPRLACCSMARMIDSEYYDKSIETLEAYGLKREEIFPITYINSNADVKAKVAQMGGLVCTSANAHKIFDFAKAQGKKIFFLPDRCLGENLARADGKKASLLGRDSKEVILDSDVICYDGFCSVHQLFTPSDVAFYRSKFPDIKIVVHPECDSSVVELADFVGSTSQIITYVQNLPLAQRVAVGTEFNLVNRLRPKYNGTQTTFVLSSSKPQCPTMNETTLQDILDVLLALEDDKPINEVFLESSVQKWAKIALDRMLELS</sequence>
<comment type="caution">
    <text evidence="11">The sequence shown here is derived from an EMBL/GenBank/DDBJ whole genome shotgun (WGS) entry which is preliminary data.</text>
</comment>
<dbReference type="GO" id="GO:0005829">
    <property type="term" value="C:cytosol"/>
    <property type="evidence" value="ECO:0007669"/>
    <property type="project" value="TreeGrafter"/>
</dbReference>
<dbReference type="EMBL" id="JRPR02000003">
    <property type="protein sequence ID" value="TLD96575.1"/>
    <property type="molecule type" value="Genomic_DNA"/>
</dbReference>
<dbReference type="InterPro" id="IPR036094">
    <property type="entry name" value="NadA_sf"/>
</dbReference>
<dbReference type="AlphaFoldDB" id="A0A4U8T9W9"/>
<gene>
    <name evidence="11" type="primary">nadA</name>
    <name evidence="11" type="ORF">LS71_005815</name>
</gene>
<evidence type="ECO:0000313" key="11">
    <source>
        <dbReference type="EMBL" id="TLD96575.1"/>
    </source>
</evidence>
<dbReference type="OrthoDB" id="9801204at2"/>
<evidence type="ECO:0000256" key="9">
    <source>
        <dbReference type="ARBA" id="ARBA00023014"/>
    </source>
</evidence>
<organism evidence="11 12">
    <name type="scientific">Helicobacter jaachi</name>
    <dbReference type="NCBI Taxonomy" id="1677920"/>
    <lineage>
        <taxon>Bacteria</taxon>
        <taxon>Pseudomonadati</taxon>
        <taxon>Campylobacterota</taxon>
        <taxon>Epsilonproteobacteria</taxon>
        <taxon>Campylobacterales</taxon>
        <taxon>Helicobacteraceae</taxon>
        <taxon>Helicobacter</taxon>
    </lineage>
</organism>
<proteinExistence type="predicted"/>
<comment type="cofactor">
    <cofactor evidence="1">
        <name>[4Fe-4S] cluster</name>
        <dbReference type="ChEBI" id="CHEBI:49883"/>
    </cofactor>
</comment>
<dbReference type="EC" id="2.5.1.72" evidence="3 10"/>
<dbReference type="RefSeq" id="WP_052057841.1">
    <property type="nucleotide sequence ID" value="NZ_JRPR02000003.1"/>
</dbReference>
<dbReference type="NCBIfam" id="NF006885">
    <property type="entry name" value="PRK09375.2-6"/>
    <property type="match status" value="1"/>
</dbReference>
<dbReference type="GO" id="GO:0008987">
    <property type="term" value="F:quinolinate synthetase A activity"/>
    <property type="evidence" value="ECO:0007669"/>
    <property type="project" value="UniProtKB-UniRule"/>
</dbReference>
<reference evidence="11 12" key="1">
    <citation type="journal article" date="2014" name="Genome Announc.">
        <title>Draft genome sequences of eight enterohepatic helicobacter species isolated from both laboratory and wild rodents.</title>
        <authorList>
            <person name="Sheh A."/>
            <person name="Shen Z."/>
            <person name="Fox J.G."/>
        </authorList>
    </citation>
    <scope>NUCLEOTIDE SEQUENCE [LARGE SCALE GENOMIC DNA]</scope>
    <source>
        <strain evidence="11 12">MIT 09-6949</strain>
    </source>
</reference>
<dbReference type="PANTHER" id="PTHR30573:SF0">
    <property type="entry name" value="QUINOLINATE SYNTHASE, CHLOROPLASTIC"/>
    <property type="match status" value="1"/>
</dbReference>
<dbReference type="UniPathway" id="UPA00253">
    <property type="reaction ID" value="UER00327"/>
</dbReference>
<keyword evidence="5" id="KW-0662">Pyridine nucleotide biosynthesis</keyword>
<dbReference type="NCBIfam" id="TIGR00550">
    <property type="entry name" value="nadA"/>
    <property type="match status" value="1"/>
</dbReference>
<evidence type="ECO:0000256" key="3">
    <source>
        <dbReference type="ARBA" id="ARBA00012669"/>
    </source>
</evidence>
<protein>
    <recommendedName>
        <fullName evidence="3 10">Quinolinate synthase</fullName>
        <ecNumber evidence="3 10">2.5.1.72</ecNumber>
    </recommendedName>
</protein>
<dbReference type="SUPFAM" id="SSF142754">
    <property type="entry name" value="NadA-like"/>
    <property type="match status" value="1"/>
</dbReference>
<evidence type="ECO:0000313" key="12">
    <source>
        <dbReference type="Proteomes" id="UP000029733"/>
    </source>
</evidence>
<evidence type="ECO:0000256" key="6">
    <source>
        <dbReference type="ARBA" id="ARBA00022679"/>
    </source>
</evidence>
<dbReference type="Gene3D" id="3.40.50.10800">
    <property type="entry name" value="NadA-like"/>
    <property type="match status" value="3"/>
</dbReference>
<name>A0A4U8T9W9_9HELI</name>
<evidence type="ECO:0000256" key="4">
    <source>
        <dbReference type="ARBA" id="ARBA00022485"/>
    </source>
</evidence>
<keyword evidence="7" id="KW-0479">Metal-binding</keyword>
<dbReference type="STRING" id="1677920.LS71_02210"/>
<accession>A0A4U8T9W9</accession>